<gene>
    <name evidence="2" type="ORF">K450DRAFT_268934</name>
</gene>
<sequence length="234" mass="26797">MYQLESRPYAQLQNNIWNNVIDLFICIQGHMFWIYSAIFCLWEESSSHPLCPLENVKISSRPIAPTTPASQSTRSSEQPSKTKSSQKKPTIQASKEHRSVGRSHDSVSSPCLINSADYKFKASVQVDSTAGHQRKKRDQWQATISQIIKRREPKSQVGPLQQIKTSASTPSLLLSYQTEQPPVPYKIPRRSTAPSVSRTNDWRPSIHEERHGITKPPKWWRKMTMGSWKRRNSA</sequence>
<dbReference type="RefSeq" id="XP_051448017.1">
    <property type="nucleotide sequence ID" value="XM_051592900.1"/>
</dbReference>
<evidence type="ECO:0000313" key="3">
    <source>
        <dbReference type="Proteomes" id="UP001206595"/>
    </source>
</evidence>
<evidence type="ECO:0000313" key="2">
    <source>
        <dbReference type="EMBL" id="KAI8583013.1"/>
    </source>
</evidence>
<dbReference type="AlphaFoldDB" id="A0AAD5EFZ1"/>
<evidence type="ECO:0000256" key="1">
    <source>
        <dbReference type="SAM" id="MobiDB-lite"/>
    </source>
</evidence>
<feature type="compositionally biased region" description="Low complexity" evidence="1">
    <location>
        <begin position="75"/>
        <end position="90"/>
    </location>
</feature>
<feature type="compositionally biased region" description="Basic and acidic residues" evidence="1">
    <location>
        <begin position="200"/>
        <end position="212"/>
    </location>
</feature>
<keyword evidence="3" id="KW-1185">Reference proteome</keyword>
<organism evidence="2 3">
    <name type="scientific">Umbelopsis ramanniana AG</name>
    <dbReference type="NCBI Taxonomy" id="1314678"/>
    <lineage>
        <taxon>Eukaryota</taxon>
        <taxon>Fungi</taxon>
        <taxon>Fungi incertae sedis</taxon>
        <taxon>Mucoromycota</taxon>
        <taxon>Mucoromycotina</taxon>
        <taxon>Umbelopsidomycetes</taxon>
        <taxon>Umbelopsidales</taxon>
        <taxon>Umbelopsidaceae</taxon>
        <taxon>Umbelopsis</taxon>
    </lineage>
</organism>
<reference evidence="2" key="2">
    <citation type="journal article" date="2022" name="Proc. Natl. Acad. Sci. U.S.A.">
        <title>Diploid-dominant life cycles characterize the early evolution of Fungi.</title>
        <authorList>
            <person name="Amses K.R."/>
            <person name="Simmons D.R."/>
            <person name="Longcore J.E."/>
            <person name="Mondo S.J."/>
            <person name="Seto K."/>
            <person name="Jeronimo G.H."/>
            <person name="Bonds A.E."/>
            <person name="Quandt C.A."/>
            <person name="Davis W.J."/>
            <person name="Chang Y."/>
            <person name="Federici B.A."/>
            <person name="Kuo A."/>
            <person name="LaButti K."/>
            <person name="Pangilinan J."/>
            <person name="Andreopoulos W."/>
            <person name="Tritt A."/>
            <person name="Riley R."/>
            <person name="Hundley H."/>
            <person name="Johnson J."/>
            <person name="Lipzen A."/>
            <person name="Barry K."/>
            <person name="Lang B.F."/>
            <person name="Cuomo C.A."/>
            <person name="Buchler N.E."/>
            <person name="Grigoriev I.V."/>
            <person name="Spatafora J.W."/>
            <person name="Stajich J.E."/>
            <person name="James T.Y."/>
        </authorList>
    </citation>
    <scope>NUCLEOTIDE SEQUENCE</scope>
    <source>
        <strain evidence="2">AG</strain>
    </source>
</reference>
<dbReference type="GeneID" id="75918242"/>
<feature type="compositionally biased region" description="Basic and acidic residues" evidence="1">
    <location>
        <begin position="94"/>
        <end position="105"/>
    </location>
</feature>
<feature type="region of interest" description="Disordered" evidence="1">
    <location>
        <begin position="182"/>
        <end position="234"/>
    </location>
</feature>
<name>A0AAD5EFZ1_UMBRA</name>
<reference evidence="2" key="1">
    <citation type="submission" date="2021-06" db="EMBL/GenBank/DDBJ databases">
        <authorList>
            <consortium name="DOE Joint Genome Institute"/>
            <person name="Mondo S.J."/>
            <person name="Amses K.R."/>
            <person name="Simmons D.R."/>
            <person name="Longcore J.E."/>
            <person name="Seto K."/>
            <person name="Alves G.H."/>
            <person name="Bonds A.E."/>
            <person name="Quandt C.A."/>
            <person name="Davis W.J."/>
            <person name="Chang Y."/>
            <person name="Letcher P.M."/>
            <person name="Powell M.J."/>
            <person name="Kuo A."/>
            <person name="Labutti K."/>
            <person name="Pangilinan J."/>
            <person name="Andreopoulos W."/>
            <person name="Tritt A."/>
            <person name="Riley R."/>
            <person name="Hundley H."/>
            <person name="Johnson J."/>
            <person name="Lipzen A."/>
            <person name="Barry K."/>
            <person name="Berbee M.L."/>
            <person name="Buchler N.E."/>
            <person name="Grigoriev I.V."/>
            <person name="Spatafora J.W."/>
            <person name="Stajich J.E."/>
            <person name="James T.Y."/>
        </authorList>
    </citation>
    <scope>NUCLEOTIDE SEQUENCE</scope>
    <source>
        <strain evidence="2">AG</strain>
    </source>
</reference>
<accession>A0AAD5EFZ1</accession>
<comment type="caution">
    <text evidence="2">The sequence shown here is derived from an EMBL/GenBank/DDBJ whole genome shotgun (WGS) entry which is preliminary data.</text>
</comment>
<dbReference type="Proteomes" id="UP001206595">
    <property type="component" value="Unassembled WGS sequence"/>
</dbReference>
<dbReference type="EMBL" id="MU620898">
    <property type="protein sequence ID" value="KAI8583013.1"/>
    <property type="molecule type" value="Genomic_DNA"/>
</dbReference>
<protein>
    <submittedName>
        <fullName evidence="2">Uncharacterized protein</fullName>
    </submittedName>
</protein>
<proteinExistence type="predicted"/>
<feature type="region of interest" description="Disordered" evidence="1">
    <location>
        <begin position="61"/>
        <end position="108"/>
    </location>
</feature>